<dbReference type="PRINTS" id="PR00412">
    <property type="entry name" value="EPOXHYDRLASE"/>
</dbReference>
<proteinExistence type="inferred from homology"/>
<dbReference type="Gene3D" id="3.90.1150.10">
    <property type="entry name" value="Aspartate Aminotransferase, domain 1"/>
    <property type="match status" value="1"/>
</dbReference>
<gene>
    <name evidence="3" type="ORF">WN944_017082</name>
</gene>
<comment type="similarity">
    <text evidence="2">Belongs to the AB hydrolase superfamily. Epoxide hydrolase family.</text>
</comment>
<dbReference type="InterPro" id="IPR000639">
    <property type="entry name" value="Epox_hydrolase-like"/>
</dbReference>
<keyword evidence="1" id="KW-0378">Hydrolase</keyword>
<accession>A0AAP0QP75</accession>
<keyword evidence="4" id="KW-1185">Reference proteome</keyword>
<dbReference type="SUPFAM" id="SSF53474">
    <property type="entry name" value="alpha/beta-Hydrolases"/>
    <property type="match status" value="1"/>
</dbReference>
<dbReference type="InterPro" id="IPR029058">
    <property type="entry name" value="AB_hydrolase_fold"/>
</dbReference>
<protein>
    <submittedName>
        <fullName evidence="3">Uncharacterized protein</fullName>
    </submittedName>
</protein>
<reference evidence="3 4" key="1">
    <citation type="submission" date="2024-05" db="EMBL/GenBank/DDBJ databases">
        <title>Haplotype-resolved chromosome-level genome assembly of Huyou (Citrus changshanensis).</title>
        <authorList>
            <person name="Miao C."/>
            <person name="Chen W."/>
            <person name="Wu Y."/>
            <person name="Wang L."/>
            <person name="Zhao S."/>
            <person name="Grierson D."/>
            <person name="Xu C."/>
            <person name="Chen K."/>
        </authorList>
    </citation>
    <scope>NUCLEOTIDE SEQUENCE [LARGE SCALE GENOMIC DNA]</scope>
    <source>
        <strain evidence="3">01-14</strain>
        <tissue evidence="3">Leaf</tissue>
    </source>
</reference>
<organism evidence="3 4">
    <name type="scientific">Citrus x changshan-huyou</name>
    <dbReference type="NCBI Taxonomy" id="2935761"/>
    <lineage>
        <taxon>Eukaryota</taxon>
        <taxon>Viridiplantae</taxon>
        <taxon>Streptophyta</taxon>
        <taxon>Embryophyta</taxon>
        <taxon>Tracheophyta</taxon>
        <taxon>Spermatophyta</taxon>
        <taxon>Magnoliopsida</taxon>
        <taxon>eudicotyledons</taxon>
        <taxon>Gunneridae</taxon>
        <taxon>Pentapetalae</taxon>
        <taxon>rosids</taxon>
        <taxon>malvids</taxon>
        <taxon>Sapindales</taxon>
        <taxon>Rutaceae</taxon>
        <taxon>Aurantioideae</taxon>
        <taxon>Citrus</taxon>
    </lineage>
</organism>
<dbReference type="PANTHER" id="PTHR43329">
    <property type="entry name" value="EPOXIDE HYDROLASE"/>
    <property type="match status" value="1"/>
</dbReference>
<evidence type="ECO:0000313" key="4">
    <source>
        <dbReference type="Proteomes" id="UP001428341"/>
    </source>
</evidence>
<dbReference type="GO" id="GO:0016787">
    <property type="term" value="F:hydrolase activity"/>
    <property type="evidence" value="ECO:0007669"/>
    <property type="project" value="UniProtKB-KW"/>
</dbReference>
<dbReference type="AlphaFoldDB" id="A0AAP0QP75"/>
<evidence type="ECO:0000313" key="3">
    <source>
        <dbReference type="EMBL" id="KAK9201874.1"/>
    </source>
</evidence>
<dbReference type="EMBL" id="JBCGBO010000005">
    <property type="protein sequence ID" value="KAK9201874.1"/>
    <property type="molecule type" value="Genomic_DNA"/>
</dbReference>
<comment type="caution">
    <text evidence="3">The sequence shown here is derived from an EMBL/GenBank/DDBJ whole genome shotgun (WGS) entry which is preliminary data.</text>
</comment>
<dbReference type="InterPro" id="IPR015422">
    <property type="entry name" value="PyrdxlP-dep_Trfase_small"/>
</dbReference>
<dbReference type="Gene3D" id="3.40.50.1820">
    <property type="entry name" value="alpha/beta hydrolase"/>
    <property type="match status" value="1"/>
</dbReference>
<name>A0AAP0QP75_9ROSI</name>
<evidence type="ECO:0000256" key="2">
    <source>
        <dbReference type="ARBA" id="ARBA00038334"/>
    </source>
</evidence>
<dbReference type="Proteomes" id="UP001428341">
    <property type="component" value="Unassembled WGS sequence"/>
</dbReference>
<evidence type="ECO:0000256" key="1">
    <source>
        <dbReference type="ARBA" id="ARBA00022801"/>
    </source>
</evidence>
<sequence length="200" mass="22005">MGVLIGKGGFYGNVFRIAPPLCFTKEDASRLPCRCHGLLNDEEVKPSKNWELMAPWTGVQIEVPVKFIVGDQDLVYNNKGMKEYIHNGGFKKYVPYLQEVVVMEGVAHFINQEKAEEKPGANSSMNRVSISKYPIVGDLDATFIRPGSESIRLGVVYGQKLQIVLDLVPEYINGKPGRAITAQLTDGSCYLTSGVHGSVV</sequence>